<feature type="domain" description="Gfo/Idh/MocA-like oxidoreductase N-terminal" evidence="2">
    <location>
        <begin position="2"/>
        <end position="116"/>
    </location>
</feature>
<reference evidence="4" key="1">
    <citation type="submission" date="2020-02" db="EMBL/GenBank/DDBJ databases">
        <authorList>
            <person name="Meier V. D."/>
        </authorList>
    </citation>
    <scope>NUCLEOTIDE SEQUENCE</scope>
    <source>
        <strain evidence="4">AVDCRST_MAG66</strain>
    </source>
</reference>
<dbReference type="SUPFAM" id="SSF51735">
    <property type="entry name" value="NAD(P)-binding Rossmann-fold domains"/>
    <property type="match status" value="1"/>
</dbReference>
<name>A0A6J4PCI1_9PSEU</name>
<feature type="domain" description="GFO/IDH/MocA-like oxidoreductase" evidence="3">
    <location>
        <begin position="159"/>
        <end position="237"/>
    </location>
</feature>
<sequence length="301" mass="31462">MKFGLFGTGWWARDTQGPGLVAAPDAELVGVWGRNPEKAAALADRLGTEPWDDADALVEASEAVSIALPPDVQAPLAARAAERGRHLLLDKPLALDVAAADAVAAAVRGSGVTAGVFFTGRYQPAVERALQDIVDRGSWDGGRATVLVSVLRPGGVLLESTWRVEHGALWDAAPHAVSPLITVLGPVVEVVAVEGRRRTVHLTLRHHDGAVSTITTSLEAAEAAGRWTVEFFGEPGWADLPGWERPGYEAFALAVTDLVEAVGQGREPRCGLGYAADVLAVQAAGARSLAEGRPVSVTPSS</sequence>
<keyword evidence="1" id="KW-0560">Oxidoreductase</keyword>
<gene>
    <name evidence="4" type="ORF">AVDCRST_MAG66-2105</name>
</gene>
<dbReference type="InterPro" id="IPR050463">
    <property type="entry name" value="Gfo/Idh/MocA_oxidrdct_glycsds"/>
</dbReference>
<dbReference type="GO" id="GO:0016491">
    <property type="term" value="F:oxidoreductase activity"/>
    <property type="evidence" value="ECO:0007669"/>
    <property type="project" value="UniProtKB-KW"/>
</dbReference>
<dbReference type="InterPro" id="IPR036291">
    <property type="entry name" value="NAD(P)-bd_dom_sf"/>
</dbReference>
<proteinExistence type="predicted"/>
<evidence type="ECO:0000256" key="1">
    <source>
        <dbReference type="ARBA" id="ARBA00023002"/>
    </source>
</evidence>
<dbReference type="Pfam" id="PF22725">
    <property type="entry name" value="GFO_IDH_MocA_C3"/>
    <property type="match status" value="1"/>
</dbReference>
<dbReference type="Gene3D" id="3.40.50.720">
    <property type="entry name" value="NAD(P)-binding Rossmann-like Domain"/>
    <property type="match status" value="1"/>
</dbReference>
<evidence type="ECO:0000313" key="4">
    <source>
        <dbReference type="EMBL" id="CAA9412160.1"/>
    </source>
</evidence>
<protein>
    <submittedName>
        <fullName evidence="4">Oxidoreductase</fullName>
    </submittedName>
</protein>
<organism evidence="4">
    <name type="scientific">uncultured Pseudonocardia sp</name>
    <dbReference type="NCBI Taxonomy" id="211455"/>
    <lineage>
        <taxon>Bacteria</taxon>
        <taxon>Bacillati</taxon>
        <taxon>Actinomycetota</taxon>
        <taxon>Actinomycetes</taxon>
        <taxon>Pseudonocardiales</taxon>
        <taxon>Pseudonocardiaceae</taxon>
        <taxon>Pseudonocardia</taxon>
        <taxon>environmental samples</taxon>
    </lineage>
</organism>
<evidence type="ECO:0000259" key="2">
    <source>
        <dbReference type="Pfam" id="PF01408"/>
    </source>
</evidence>
<dbReference type="InterPro" id="IPR000683">
    <property type="entry name" value="Gfo/Idh/MocA-like_OxRdtase_N"/>
</dbReference>
<dbReference type="Gene3D" id="3.30.360.10">
    <property type="entry name" value="Dihydrodipicolinate Reductase, domain 2"/>
    <property type="match status" value="1"/>
</dbReference>
<dbReference type="InterPro" id="IPR055170">
    <property type="entry name" value="GFO_IDH_MocA-like_dom"/>
</dbReference>
<accession>A0A6J4PCI1</accession>
<dbReference type="SUPFAM" id="SSF55347">
    <property type="entry name" value="Glyceraldehyde-3-phosphate dehydrogenase-like, C-terminal domain"/>
    <property type="match status" value="1"/>
</dbReference>
<dbReference type="PANTHER" id="PTHR43818">
    <property type="entry name" value="BCDNA.GH03377"/>
    <property type="match status" value="1"/>
</dbReference>
<dbReference type="EMBL" id="CADCUS010000307">
    <property type="protein sequence ID" value="CAA9412160.1"/>
    <property type="molecule type" value="Genomic_DNA"/>
</dbReference>
<dbReference type="Pfam" id="PF01408">
    <property type="entry name" value="GFO_IDH_MocA"/>
    <property type="match status" value="1"/>
</dbReference>
<dbReference type="GO" id="GO:0000166">
    <property type="term" value="F:nucleotide binding"/>
    <property type="evidence" value="ECO:0007669"/>
    <property type="project" value="InterPro"/>
</dbReference>
<evidence type="ECO:0000259" key="3">
    <source>
        <dbReference type="Pfam" id="PF22725"/>
    </source>
</evidence>
<dbReference type="AlphaFoldDB" id="A0A6J4PCI1"/>
<dbReference type="PANTHER" id="PTHR43818:SF11">
    <property type="entry name" value="BCDNA.GH03377"/>
    <property type="match status" value="1"/>
</dbReference>